<dbReference type="NCBIfam" id="TIGR01569">
    <property type="entry name" value="A_tha_TIGR01569"/>
    <property type="match status" value="1"/>
</dbReference>
<feature type="transmembrane region" description="Helical" evidence="8">
    <location>
        <begin position="71"/>
        <end position="95"/>
    </location>
</feature>
<sequence length="201" mass="21482">MTSVDAVGMSTPAGNVPVKVVVDRRVKIAEVVLRCVICGLGILVSVLVGTATQVKEIFSIEKKARFTDMKALVFLVTVNGIVAGYSLIQGLRCVISMLRGSLLFNKALAWAIFSCDQVMAYMILAATAAAAQSAVLAELGQPEMQWIKICGFYGKFCTQVGEGIVAGLVVSLGMITISCMSAFNLFRLYGGDNKRKSGGRW</sequence>
<keyword evidence="5 8" id="KW-0812">Transmembrane</keyword>
<dbReference type="Proteomes" id="UP001179952">
    <property type="component" value="Unassembled WGS sequence"/>
</dbReference>
<evidence type="ECO:0000256" key="2">
    <source>
        <dbReference type="ARBA" id="ARBA00007651"/>
    </source>
</evidence>
<evidence type="ECO:0000256" key="1">
    <source>
        <dbReference type="ARBA" id="ARBA00004651"/>
    </source>
</evidence>
<evidence type="ECO:0000256" key="7">
    <source>
        <dbReference type="ARBA" id="ARBA00023136"/>
    </source>
</evidence>
<dbReference type="EMBL" id="JAUJYN010000012">
    <property type="protein sequence ID" value="KAK1259324.1"/>
    <property type="molecule type" value="Genomic_DNA"/>
</dbReference>
<evidence type="ECO:0000256" key="8">
    <source>
        <dbReference type="RuleBase" id="RU361233"/>
    </source>
</evidence>
<protein>
    <recommendedName>
        <fullName evidence="8">CASP-like protein</fullName>
    </recommendedName>
</protein>
<evidence type="ECO:0000313" key="10">
    <source>
        <dbReference type="EMBL" id="KAK1259324.1"/>
    </source>
</evidence>
<dbReference type="InterPro" id="IPR006459">
    <property type="entry name" value="CASP/CASPL"/>
</dbReference>
<accession>A0AAV9A595</accession>
<feature type="domain" description="Casparian strip membrane protein" evidence="9">
    <location>
        <begin position="24"/>
        <end position="171"/>
    </location>
</feature>
<evidence type="ECO:0000256" key="6">
    <source>
        <dbReference type="ARBA" id="ARBA00022989"/>
    </source>
</evidence>
<evidence type="ECO:0000313" key="11">
    <source>
        <dbReference type="Proteomes" id="UP001179952"/>
    </source>
</evidence>
<feature type="transmembrane region" description="Helical" evidence="8">
    <location>
        <begin position="31"/>
        <end position="51"/>
    </location>
</feature>
<comment type="similarity">
    <text evidence="2 8">Belongs to the Casparian strip membrane proteins (CASP) family.</text>
</comment>
<keyword evidence="4 8" id="KW-1003">Cell membrane</keyword>
<evidence type="ECO:0000256" key="3">
    <source>
        <dbReference type="ARBA" id="ARBA00011489"/>
    </source>
</evidence>
<reference evidence="10" key="2">
    <citation type="submission" date="2023-06" db="EMBL/GenBank/DDBJ databases">
        <authorList>
            <person name="Ma L."/>
            <person name="Liu K.-W."/>
            <person name="Li Z."/>
            <person name="Hsiao Y.-Y."/>
            <person name="Qi Y."/>
            <person name="Fu T."/>
            <person name="Tang G."/>
            <person name="Zhang D."/>
            <person name="Sun W.-H."/>
            <person name="Liu D.-K."/>
            <person name="Li Y."/>
            <person name="Chen G.-Z."/>
            <person name="Liu X.-D."/>
            <person name="Liao X.-Y."/>
            <person name="Jiang Y.-T."/>
            <person name="Yu X."/>
            <person name="Hao Y."/>
            <person name="Huang J."/>
            <person name="Zhao X.-W."/>
            <person name="Ke S."/>
            <person name="Chen Y.-Y."/>
            <person name="Wu W.-L."/>
            <person name="Hsu J.-L."/>
            <person name="Lin Y.-F."/>
            <person name="Huang M.-D."/>
            <person name="Li C.-Y."/>
            <person name="Huang L."/>
            <person name="Wang Z.-W."/>
            <person name="Zhao X."/>
            <person name="Zhong W.-Y."/>
            <person name="Peng D.-H."/>
            <person name="Ahmad S."/>
            <person name="Lan S."/>
            <person name="Zhang J.-S."/>
            <person name="Tsai W.-C."/>
            <person name="Van De Peer Y."/>
            <person name="Liu Z.-J."/>
        </authorList>
    </citation>
    <scope>NUCLEOTIDE SEQUENCE</scope>
    <source>
        <strain evidence="10">SCP</strain>
        <tissue evidence="10">Leaves</tissue>
    </source>
</reference>
<dbReference type="GO" id="GO:0005886">
    <property type="term" value="C:plasma membrane"/>
    <property type="evidence" value="ECO:0007669"/>
    <property type="project" value="UniProtKB-SubCell"/>
</dbReference>
<feature type="transmembrane region" description="Helical" evidence="8">
    <location>
        <begin position="107"/>
        <end position="131"/>
    </location>
</feature>
<dbReference type="Pfam" id="PF04535">
    <property type="entry name" value="CASP_dom"/>
    <property type="match status" value="1"/>
</dbReference>
<evidence type="ECO:0000256" key="5">
    <source>
        <dbReference type="ARBA" id="ARBA00022692"/>
    </source>
</evidence>
<dbReference type="PANTHER" id="PTHR33573:SF64">
    <property type="entry name" value="CASP-LIKE PROTEIN 2B1"/>
    <property type="match status" value="1"/>
</dbReference>
<evidence type="ECO:0000259" key="9">
    <source>
        <dbReference type="Pfam" id="PF04535"/>
    </source>
</evidence>
<dbReference type="InterPro" id="IPR006702">
    <property type="entry name" value="CASP_dom"/>
</dbReference>
<comment type="caution">
    <text evidence="10">The sequence shown here is derived from an EMBL/GenBank/DDBJ whole genome shotgun (WGS) entry which is preliminary data.</text>
</comment>
<organism evidence="10 11">
    <name type="scientific">Acorus gramineus</name>
    <name type="common">Dwarf sweet flag</name>
    <dbReference type="NCBI Taxonomy" id="55184"/>
    <lineage>
        <taxon>Eukaryota</taxon>
        <taxon>Viridiplantae</taxon>
        <taxon>Streptophyta</taxon>
        <taxon>Embryophyta</taxon>
        <taxon>Tracheophyta</taxon>
        <taxon>Spermatophyta</taxon>
        <taxon>Magnoliopsida</taxon>
        <taxon>Liliopsida</taxon>
        <taxon>Acoraceae</taxon>
        <taxon>Acorus</taxon>
    </lineage>
</organism>
<keyword evidence="7 8" id="KW-0472">Membrane</keyword>
<comment type="subcellular location">
    <subcellularLocation>
        <location evidence="1 8">Cell membrane</location>
        <topology evidence="1 8">Multi-pass membrane protein</topology>
    </subcellularLocation>
</comment>
<reference evidence="10" key="1">
    <citation type="journal article" date="2023" name="Nat. Commun.">
        <title>Diploid and tetraploid genomes of Acorus and the evolution of monocots.</title>
        <authorList>
            <person name="Ma L."/>
            <person name="Liu K.W."/>
            <person name="Li Z."/>
            <person name="Hsiao Y.Y."/>
            <person name="Qi Y."/>
            <person name="Fu T."/>
            <person name="Tang G.D."/>
            <person name="Zhang D."/>
            <person name="Sun W.H."/>
            <person name="Liu D.K."/>
            <person name="Li Y."/>
            <person name="Chen G.Z."/>
            <person name="Liu X.D."/>
            <person name="Liao X.Y."/>
            <person name="Jiang Y.T."/>
            <person name="Yu X."/>
            <person name="Hao Y."/>
            <person name="Huang J."/>
            <person name="Zhao X.W."/>
            <person name="Ke S."/>
            <person name="Chen Y.Y."/>
            <person name="Wu W.L."/>
            <person name="Hsu J.L."/>
            <person name="Lin Y.F."/>
            <person name="Huang M.D."/>
            <person name="Li C.Y."/>
            <person name="Huang L."/>
            <person name="Wang Z.W."/>
            <person name="Zhao X."/>
            <person name="Zhong W.Y."/>
            <person name="Peng D.H."/>
            <person name="Ahmad S."/>
            <person name="Lan S."/>
            <person name="Zhang J.S."/>
            <person name="Tsai W.C."/>
            <person name="Van de Peer Y."/>
            <person name="Liu Z.J."/>
        </authorList>
    </citation>
    <scope>NUCLEOTIDE SEQUENCE</scope>
    <source>
        <strain evidence="10">SCP</strain>
    </source>
</reference>
<proteinExistence type="inferred from homology"/>
<comment type="subunit">
    <text evidence="3 8">Homodimer and heterodimers.</text>
</comment>
<name>A0AAV9A595_ACOGR</name>
<dbReference type="PANTHER" id="PTHR33573">
    <property type="entry name" value="CASP-LIKE PROTEIN 4A4"/>
    <property type="match status" value="1"/>
</dbReference>
<keyword evidence="11" id="KW-1185">Reference proteome</keyword>
<keyword evidence="6 8" id="KW-1133">Transmembrane helix</keyword>
<evidence type="ECO:0000256" key="4">
    <source>
        <dbReference type="ARBA" id="ARBA00022475"/>
    </source>
</evidence>
<dbReference type="AlphaFoldDB" id="A0AAV9A595"/>
<feature type="transmembrane region" description="Helical" evidence="8">
    <location>
        <begin position="164"/>
        <end position="186"/>
    </location>
</feature>
<gene>
    <name evidence="10" type="ORF">QJS04_geneDACA005495</name>
</gene>